<dbReference type="Ensembl" id="ENSCINT00000033494.1">
    <property type="protein sequence ID" value="ENSCINP00000030253.1"/>
    <property type="gene ID" value="ENSCING00000022773.1"/>
</dbReference>
<dbReference type="Proteomes" id="UP000008144">
    <property type="component" value="Unassembled WGS sequence"/>
</dbReference>
<dbReference type="AlphaFoldDB" id="H2XKS1"/>
<organism evidence="1 2">
    <name type="scientific">Ciona intestinalis</name>
    <name type="common">Transparent sea squirt</name>
    <name type="synonym">Ascidia intestinalis</name>
    <dbReference type="NCBI Taxonomy" id="7719"/>
    <lineage>
        <taxon>Eukaryota</taxon>
        <taxon>Metazoa</taxon>
        <taxon>Chordata</taxon>
        <taxon>Tunicata</taxon>
        <taxon>Ascidiacea</taxon>
        <taxon>Phlebobranchia</taxon>
        <taxon>Cionidae</taxon>
        <taxon>Ciona</taxon>
    </lineage>
</organism>
<keyword evidence="2" id="KW-1185">Reference proteome</keyword>
<proteinExistence type="predicted"/>
<reference evidence="2" key="1">
    <citation type="journal article" date="2002" name="Science">
        <title>The draft genome of Ciona intestinalis: insights into chordate and vertebrate origins.</title>
        <authorList>
            <person name="Dehal P."/>
            <person name="Satou Y."/>
            <person name="Campbell R.K."/>
            <person name="Chapman J."/>
            <person name="Degnan B."/>
            <person name="De Tomaso A."/>
            <person name="Davidson B."/>
            <person name="Di Gregorio A."/>
            <person name="Gelpke M."/>
            <person name="Goodstein D.M."/>
            <person name="Harafuji N."/>
            <person name="Hastings K.E."/>
            <person name="Ho I."/>
            <person name="Hotta K."/>
            <person name="Huang W."/>
            <person name="Kawashima T."/>
            <person name="Lemaire P."/>
            <person name="Martinez D."/>
            <person name="Meinertzhagen I.A."/>
            <person name="Necula S."/>
            <person name="Nonaka M."/>
            <person name="Putnam N."/>
            <person name="Rash S."/>
            <person name="Saiga H."/>
            <person name="Satake M."/>
            <person name="Terry A."/>
            <person name="Yamada L."/>
            <person name="Wang H.G."/>
            <person name="Awazu S."/>
            <person name="Azumi K."/>
            <person name="Boore J."/>
            <person name="Branno M."/>
            <person name="Chin-Bow S."/>
            <person name="DeSantis R."/>
            <person name="Doyle S."/>
            <person name="Francino P."/>
            <person name="Keys D.N."/>
            <person name="Haga S."/>
            <person name="Hayashi H."/>
            <person name="Hino K."/>
            <person name="Imai K.S."/>
            <person name="Inaba K."/>
            <person name="Kano S."/>
            <person name="Kobayashi K."/>
            <person name="Kobayashi M."/>
            <person name="Lee B.I."/>
            <person name="Makabe K.W."/>
            <person name="Manohar C."/>
            <person name="Matassi G."/>
            <person name="Medina M."/>
            <person name="Mochizuki Y."/>
            <person name="Mount S."/>
            <person name="Morishita T."/>
            <person name="Miura S."/>
            <person name="Nakayama A."/>
            <person name="Nishizaka S."/>
            <person name="Nomoto H."/>
            <person name="Ohta F."/>
            <person name="Oishi K."/>
            <person name="Rigoutsos I."/>
            <person name="Sano M."/>
            <person name="Sasaki A."/>
            <person name="Sasakura Y."/>
            <person name="Shoguchi E."/>
            <person name="Shin-i T."/>
            <person name="Spagnuolo A."/>
            <person name="Stainier D."/>
            <person name="Suzuki M.M."/>
            <person name="Tassy O."/>
            <person name="Takatori N."/>
            <person name="Tokuoka M."/>
            <person name="Yagi K."/>
            <person name="Yoshizaki F."/>
            <person name="Wada S."/>
            <person name="Zhang C."/>
            <person name="Hyatt P.D."/>
            <person name="Larimer F."/>
            <person name="Detter C."/>
            <person name="Doggett N."/>
            <person name="Glavina T."/>
            <person name="Hawkins T."/>
            <person name="Richardson P."/>
            <person name="Lucas S."/>
            <person name="Kohara Y."/>
            <person name="Levine M."/>
            <person name="Satoh N."/>
            <person name="Rokhsar D.S."/>
        </authorList>
    </citation>
    <scope>NUCLEOTIDE SEQUENCE [LARGE SCALE GENOMIC DNA]</scope>
</reference>
<dbReference type="InParanoid" id="H2XKS1"/>
<sequence>HKNNSRYNTPSTLNDRVLKNINSHYLTTYRYTCKLYLYNYNRTTKVNKTNQVVLHVRTFIICKLALPTLILKIFC</sequence>
<reference evidence="1" key="3">
    <citation type="submission" date="2025-09" db="UniProtKB">
        <authorList>
            <consortium name="Ensembl"/>
        </authorList>
    </citation>
    <scope>IDENTIFICATION</scope>
</reference>
<reference evidence="1" key="2">
    <citation type="submission" date="2025-08" db="UniProtKB">
        <authorList>
            <consortium name="Ensembl"/>
        </authorList>
    </citation>
    <scope>IDENTIFICATION</scope>
</reference>
<name>H2XKS1_CIOIN</name>
<evidence type="ECO:0000313" key="1">
    <source>
        <dbReference type="Ensembl" id="ENSCINP00000030253.1"/>
    </source>
</evidence>
<evidence type="ECO:0000313" key="2">
    <source>
        <dbReference type="Proteomes" id="UP000008144"/>
    </source>
</evidence>
<accession>H2XKS1</accession>
<protein>
    <submittedName>
        <fullName evidence="1">Uncharacterized protein</fullName>
    </submittedName>
</protein>
<dbReference type="HOGENOM" id="CLU_2677338_0_0_1"/>